<dbReference type="InterPro" id="IPR027417">
    <property type="entry name" value="P-loop_NTPase"/>
</dbReference>
<dbReference type="PANTHER" id="PTHR42771">
    <property type="entry name" value="IRON(3+)-HYDROXAMATE IMPORT ATP-BINDING PROTEIN FHUC"/>
    <property type="match status" value="1"/>
</dbReference>
<dbReference type="PANTHER" id="PTHR42771:SF2">
    <property type="entry name" value="IRON(3+)-HYDROXAMATE IMPORT ATP-BINDING PROTEIN FHUC"/>
    <property type="match status" value="1"/>
</dbReference>
<evidence type="ECO:0000313" key="12">
    <source>
        <dbReference type="EMBL" id="TNC61823.1"/>
    </source>
</evidence>
<dbReference type="EMBL" id="VDFV01000064">
    <property type="protein sequence ID" value="TNC61823.1"/>
    <property type="molecule type" value="Genomic_DNA"/>
</dbReference>
<comment type="caution">
    <text evidence="12">The sequence shown here is derived from an EMBL/GenBank/DDBJ whole genome shotgun (WGS) entry which is preliminary data.</text>
</comment>
<keyword evidence="13" id="KW-1185">Reference proteome</keyword>
<keyword evidence="10" id="KW-0472">Membrane</keyword>
<keyword evidence="4" id="KW-1003">Cell membrane</keyword>
<evidence type="ECO:0000256" key="1">
    <source>
        <dbReference type="ARBA" id="ARBA00004202"/>
    </source>
</evidence>
<evidence type="ECO:0000256" key="8">
    <source>
        <dbReference type="ARBA" id="ARBA00023004"/>
    </source>
</evidence>
<dbReference type="InterPro" id="IPR003593">
    <property type="entry name" value="AAA+_ATPase"/>
</dbReference>
<gene>
    <name evidence="12" type="ORF">FHG71_20910</name>
</gene>
<dbReference type="Gene3D" id="3.40.50.300">
    <property type="entry name" value="P-loop containing nucleotide triphosphate hydrolases"/>
    <property type="match status" value="1"/>
</dbReference>
<evidence type="ECO:0000256" key="4">
    <source>
        <dbReference type="ARBA" id="ARBA00022475"/>
    </source>
</evidence>
<evidence type="ECO:0000313" key="13">
    <source>
        <dbReference type="Proteomes" id="UP000305709"/>
    </source>
</evidence>
<dbReference type="GO" id="GO:0006826">
    <property type="term" value="P:iron ion transport"/>
    <property type="evidence" value="ECO:0007669"/>
    <property type="project" value="UniProtKB-KW"/>
</dbReference>
<dbReference type="GO" id="GO:0016887">
    <property type="term" value="F:ATP hydrolysis activity"/>
    <property type="evidence" value="ECO:0007669"/>
    <property type="project" value="InterPro"/>
</dbReference>
<evidence type="ECO:0000256" key="3">
    <source>
        <dbReference type="ARBA" id="ARBA00022448"/>
    </source>
</evidence>
<sequence>MLHSDGKTARLAPRLVGRGLHVGYGKAMVLRNVDFEAAPGEMTVLVGANGCGKSTLLKTLARVLHPQAGEVRLDGQPIHGMSTREVARRLALLPQGPVAPEGLTVRELVAQGRFPHQSLLRQWSRDDAAAVERAMAATDVSAFADRAVDSLSGGQRQRCWIAMVLAQDSDHLLLDEPTTFLDLKVQVDLMALLARVARQEGRTVVLVLHEINVAAAFADRIVMMRAGQVVAAGAPREVITPASLRKVFDLEADVIPAPRTGRPVCIPCADGMDKVSLP</sequence>
<reference evidence="12 13" key="1">
    <citation type="submission" date="2019-06" db="EMBL/GenBank/DDBJ databases">
        <authorList>
            <person name="Jiang L."/>
        </authorList>
    </citation>
    <scope>NUCLEOTIDE SEQUENCE [LARGE SCALE GENOMIC DNA]</scope>
    <source>
        <strain evidence="12 13">YIM 48858</strain>
    </source>
</reference>
<dbReference type="GO" id="GO:0005524">
    <property type="term" value="F:ATP binding"/>
    <property type="evidence" value="ECO:0007669"/>
    <property type="project" value="UniProtKB-KW"/>
</dbReference>
<dbReference type="AlphaFoldDB" id="A0A5C4N6G1"/>
<name>A0A5C4N6G1_9RHOB</name>
<comment type="similarity">
    <text evidence="2">Belongs to the ABC transporter superfamily.</text>
</comment>
<accession>A0A5C4N6G1</accession>
<dbReference type="OrthoDB" id="9805601at2"/>
<dbReference type="FunFam" id="3.40.50.300:FF:000134">
    <property type="entry name" value="Iron-enterobactin ABC transporter ATP-binding protein"/>
    <property type="match status" value="1"/>
</dbReference>
<evidence type="ECO:0000256" key="7">
    <source>
        <dbReference type="ARBA" id="ARBA00022840"/>
    </source>
</evidence>
<dbReference type="GO" id="GO:0005886">
    <property type="term" value="C:plasma membrane"/>
    <property type="evidence" value="ECO:0007669"/>
    <property type="project" value="UniProtKB-SubCell"/>
</dbReference>
<evidence type="ECO:0000259" key="11">
    <source>
        <dbReference type="PROSITE" id="PS50893"/>
    </source>
</evidence>
<evidence type="ECO:0000256" key="9">
    <source>
        <dbReference type="ARBA" id="ARBA00023065"/>
    </source>
</evidence>
<keyword evidence="3" id="KW-0813">Transport</keyword>
<keyword evidence="7 12" id="KW-0067">ATP-binding</keyword>
<evidence type="ECO:0000256" key="6">
    <source>
        <dbReference type="ARBA" id="ARBA00022741"/>
    </source>
</evidence>
<dbReference type="PROSITE" id="PS50893">
    <property type="entry name" value="ABC_TRANSPORTER_2"/>
    <property type="match status" value="1"/>
</dbReference>
<proteinExistence type="inferred from homology"/>
<feature type="domain" description="ABC transporter" evidence="11">
    <location>
        <begin position="15"/>
        <end position="251"/>
    </location>
</feature>
<evidence type="ECO:0000256" key="2">
    <source>
        <dbReference type="ARBA" id="ARBA00005417"/>
    </source>
</evidence>
<dbReference type="InterPro" id="IPR003439">
    <property type="entry name" value="ABC_transporter-like_ATP-bd"/>
</dbReference>
<organism evidence="12 13">
    <name type="scientific">Rubellimicrobium roseum</name>
    <dbReference type="NCBI Taxonomy" id="687525"/>
    <lineage>
        <taxon>Bacteria</taxon>
        <taxon>Pseudomonadati</taxon>
        <taxon>Pseudomonadota</taxon>
        <taxon>Alphaproteobacteria</taxon>
        <taxon>Rhodobacterales</taxon>
        <taxon>Roseobacteraceae</taxon>
        <taxon>Rubellimicrobium</taxon>
    </lineage>
</organism>
<evidence type="ECO:0000256" key="5">
    <source>
        <dbReference type="ARBA" id="ARBA00022496"/>
    </source>
</evidence>
<protein>
    <submittedName>
        <fullName evidence="12">ABC transporter ATP-binding protein</fullName>
    </submittedName>
</protein>
<dbReference type="SUPFAM" id="SSF52540">
    <property type="entry name" value="P-loop containing nucleoside triphosphate hydrolases"/>
    <property type="match status" value="1"/>
</dbReference>
<dbReference type="SMART" id="SM00382">
    <property type="entry name" value="AAA"/>
    <property type="match status" value="1"/>
</dbReference>
<dbReference type="InterPro" id="IPR051535">
    <property type="entry name" value="Siderophore_ABC-ATPase"/>
</dbReference>
<dbReference type="Pfam" id="PF00005">
    <property type="entry name" value="ABC_tran"/>
    <property type="match status" value="1"/>
</dbReference>
<keyword evidence="5" id="KW-0410">Iron transport</keyword>
<evidence type="ECO:0000256" key="10">
    <source>
        <dbReference type="ARBA" id="ARBA00023136"/>
    </source>
</evidence>
<comment type="subcellular location">
    <subcellularLocation>
        <location evidence="1">Cell membrane</location>
        <topology evidence="1">Peripheral membrane protein</topology>
    </subcellularLocation>
</comment>
<keyword evidence="9" id="KW-0406">Ion transport</keyword>
<keyword evidence="6" id="KW-0547">Nucleotide-binding</keyword>
<keyword evidence="8" id="KW-0408">Iron</keyword>
<dbReference type="CDD" id="cd03214">
    <property type="entry name" value="ABC_Iron-Siderophores_B12_Hemin"/>
    <property type="match status" value="1"/>
</dbReference>
<dbReference type="Proteomes" id="UP000305709">
    <property type="component" value="Unassembled WGS sequence"/>
</dbReference>